<dbReference type="EMBL" id="RRYP01020355">
    <property type="protein sequence ID" value="TNV72947.1"/>
    <property type="molecule type" value="Genomic_DNA"/>
</dbReference>
<accession>A0A8J8SW09</accession>
<sequence length="144" mass="16218">MNANPTLLTSQVFEIKGEKLAELSQLVKRVGDQQKELVLDISQQLSRHNELMSQAVDKQSRMESKIASIEEALLQRADFGYKRKMEKIEKQKSAAMVGMQKKFTEDQAAQQHHRGGSRSRKSSHHSGGGSEDDGFRSCEEADKQ</sequence>
<feature type="compositionally biased region" description="Basic residues" evidence="1">
    <location>
        <begin position="111"/>
        <end position="124"/>
    </location>
</feature>
<feature type="compositionally biased region" description="Basic and acidic residues" evidence="1">
    <location>
        <begin position="133"/>
        <end position="144"/>
    </location>
</feature>
<dbReference type="Proteomes" id="UP000785679">
    <property type="component" value="Unassembled WGS sequence"/>
</dbReference>
<reference evidence="2" key="1">
    <citation type="submission" date="2019-06" db="EMBL/GenBank/DDBJ databases">
        <authorList>
            <person name="Zheng W."/>
        </authorList>
    </citation>
    <scope>NUCLEOTIDE SEQUENCE</scope>
    <source>
        <strain evidence="2">QDHG01</strain>
    </source>
</reference>
<feature type="region of interest" description="Disordered" evidence="1">
    <location>
        <begin position="92"/>
        <end position="144"/>
    </location>
</feature>
<proteinExistence type="predicted"/>
<evidence type="ECO:0000313" key="2">
    <source>
        <dbReference type="EMBL" id="TNV72947.1"/>
    </source>
</evidence>
<evidence type="ECO:0000256" key="1">
    <source>
        <dbReference type="SAM" id="MobiDB-lite"/>
    </source>
</evidence>
<gene>
    <name evidence="2" type="ORF">FGO68_gene13120</name>
</gene>
<organism evidence="2 3">
    <name type="scientific">Halteria grandinella</name>
    <dbReference type="NCBI Taxonomy" id="5974"/>
    <lineage>
        <taxon>Eukaryota</taxon>
        <taxon>Sar</taxon>
        <taxon>Alveolata</taxon>
        <taxon>Ciliophora</taxon>
        <taxon>Intramacronucleata</taxon>
        <taxon>Spirotrichea</taxon>
        <taxon>Stichotrichia</taxon>
        <taxon>Sporadotrichida</taxon>
        <taxon>Halteriidae</taxon>
        <taxon>Halteria</taxon>
    </lineage>
</organism>
<dbReference type="AlphaFoldDB" id="A0A8J8SW09"/>
<protein>
    <submittedName>
        <fullName evidence="2">Uncharacterized protein</fullName>
    </submittedName>
</protein>
<comment type="caution">
    <text evidence="2">The sequence shown here is derived from an EMBL/GenBank/DDBJ whole genome shotgun (WGS) entry which is preliminary data.</text>
</comment>
<keyword evidence="3" id="KW-1185">Reference proteome</keyword>
<name>A0A8J8SW09_HALGN</name>
<evidence type="ECO:0000313" key="3">
    <source>
        <dbReference type="Proteomes" id="UP000785679"/>
    </source>
</evidence>